<dbReference type="EMBL" id="KI912110">
    <property type="protein sequence ID" value="ETS86117.1"/>
    <property type="molecule type" value="Genomic_DNA"/>
</dbReference>
<evidence type="ECO:0000313" key="9">
    <source>
        <dbReference type="Proteomes" id="UP000030651"/>
    </source>
</evidence>
<evidence type="ECO:0000256" key="3">
    <source>
        <dbReference type="ARBA" id="ARBA00022630"/>
    </source>
</evidence>
<dbReference type="GO" id="GO:0071949">
    <property type="term" value="F:FAD binding"/>
    <property type="evidence" value="ECO:0007669"/>
    <property type="project" value="InterPro"/>
</dbReference>
<dbReference type="Pfam" id="PF01494">
    <property type="entry name" value="FAD_binding_3"/>
    <property type="match status" value="1"/>
</dbReference>
<accession>W3XKX2</accession>
<dbReference type="OMA" id="FMANEEN"/>
<keyword evidence="6" id="KW-0812">Transmembrane</keyword>
<keyword evidence="5" id="KW-0560">Oxidoreductase</keyword>
<feature type="transmembrane region" description="Helical" evidence="6">
    <location>
        <begin position="12"/>
        <end position="32"/>
    </location>
</feature>
<sequence length="423" mass="46847">MPTLEDNNGDGHIRVGIMGAGIAGCCLAIGLLKNPRLDVHVYERYNETKAHGSGLALHANALRSMDLISPAIKKAYFRKSHYMANEEEIEMATQFILAAGDNASELVAELGRAKGRRTVHRAHLIQGLMEDAIPAERIHYGKKLSNIEEDPITRKVITTFNETETETFDVVFGSEGVSSITRKFILGPNHPAATPVNHEQWRLFHTYVRMEDAKKVVPNESIEKVRTYCLPVGYINGIPVDLGQTFSICCYQRDEKCPVQGAPFNAKLWKGYMPEVDALISCLERSPGETWILQDHDHAPTYAKGHVAMIGDAAHATFPHAGNGAAQAIEDCAVLAGIFSSLSNTDEIDPALQAFDVVRRPRSQRVIDITRRFGILYSKEPDDIDVNSMKAEMKEGGMFTNGVDMEAQVKTAMDLFEEKKGYN</sequence>
<evidence type="ECO:0000256" key="4">
    <source>
        <dbReference type="ARBA" id="ARBA00022827"/>
    </source>
</evidence>
<dbReference type="eggNOG" id="KOG2614">
    <property type="taxonomic scope" value="Eukaryota"/>
</dbReference>
<evidence type="ECO:0000256" key="6">
    <source>
        <dbReference type="SAM" id="Phobius"/>
    </source>
</evidence>
<keyword evidence="9" id="KW-1185">Reference proteome</keyword>
<dbReference type="HOGENOM" id="CLU_009665_6_5_1"/>
<keyword evidence="3" id="KW-0285">Flavoprotein</keyword>
<dbReference type="SUPFAM" id="SSF51905">
    <property type="entry name" value="FAD/NAD(P)-binding domain"/>
    <property type="match status" value="1"/>
</dbReference>
<gene>
    <name evidence="8" type="ORF">PFICI_04142</name>
</gene>
<feature type="domain" description="FAD-binding" evidence="7">
    <location>
        <begin position="14"/>
        <end position="368"/>
    </location>
</feature>
<dbReference type="AlphaFoldDB" id="W3XKX2"/>
<dbReference type="Gene3D" id="3.50.50.60">
    <property type="entry name" value="FAD/NAD(P)-binding domain"/>
    <property type="match status" value="1"/>
</dbReference>
<comment type="similarity">
    <text evidence="2">Belongs to the paxM FAD-dependent monooxygenase family.</text>
</comment>
<dbReference type="InParanoid" id="W3XKX2"/>
<dbReference type="InterPro" id="IPR002938">
    <property type="entry name" value="FAD-bd"/>
</dbReference>
<evidence type="ECO:0000256" key="2">
    <source>
        <dbReference type="ARBA" id="ARBA00007992"/>
    </source>
</evidence>
<dbReference type="RefSeq" id="XP_007830914.1">
    <property type="nucleotide sequence ID" value="XM_007832723.1"/>
</dbReference>
<evidence type="ECO:0000256" key="1">
    <source>
        <dbReference type="ARBA" id="ARBA00005179"/>
    </source>
</evidence>
<keyword evidence="6" id="KW-0472">Membrane</keyword>
<evidence type="ECO:0000259" key="7">
    <source>
        <dbReference type="Pfam" id="PF01494"/>
    </source>
</evidence>
<dbReference type="Proteomes" id="UP000030651">
    <property type="component" value="Unassembled WGS sequence"/>
</dbReference>
<protein>
    <recommendedName>
        <fullName evidence="7">FAD-binding domain-containing protein</fullName>
    </recommendedName>
</protein>
<dbReference type="PRINTS" id="PR00420">
    <property type="entry name" value="RNGMNOXGNASE"/>
</dbReference>
<dbReference type="OrthoDB" id="16820at2759"/>
<name>W3XKX2_PESFW</name>
<organism evidence="8 9">
    <name type="scientific">Pestalotiopsis fici (strain W106-1 / CGMCC3.15140)</name>
    <dbReference type="NCBI Taxonomy" id="1229662"/>
    <lineage>
        <taxon>Eukaryota</taxon>
        <taxon>Fungi</taxon>
        <taxon>Dikarya</taxon>
        <taxon>Ascomycota</taxon>
        <taxon>Pezizomycotina</taxon>
        <taxon>Sordariomycetes</taxon>
        <taxon>Xylariomycetidae</taxon>
        <taxon>Amphisphaeriales</taxon>
        <taxon>Sporocadaceae</taxon>
        <taxon>Pestalotiopsis</taxon>
    </lineage>
</organism>
<dbReference type="PANTHER" id="PTHR46720:SF3">
    <property type="entry name" value="FAD-BINDING DOMAIN-CONTAINING PROTEIN-RELATED"/>
    <property type="match status" value="1"/>
</dbReference>
<keyword evidence="6" id="KW-1133">Transmembrane helix</keyword>
<comment type="pathway">
    <text evidence="1">Secondary metabolite biosynthesis.</text>
</comment>
<dbReference type="GO" id="GO:0044550">
    <property type="term" value="P:secondary metabolite biosynthetic process"/>
    <property type="evidence" value="ECO:0007669"/>
    <property type="project" value="TreeGrafter"/>
</dbReference>
<reference evidence="9" key="1">
    <citation type="journal article" date="2015" name="BMC Genomics">
        <title>Genomic and transcriptomic analysis of the endophytic fungus Pestalotiopsis fici reveals its lifestyle and high potential for synthesis of natural products.</title>
        <authorList>
            <person name="Wang X."/>
            <person name="Zhang X."/>
            <person name="Liu L."/>
            <person name="Xiang M."/>
            <person name="Wang W."/>
            <person name="Sun X."/>
            <person name="Che Y."/>
            <person name="Guo L."/>
            <person name="Liu G."/>
            <person name="Guo L."/>
            <person name="Wang C."/>
            <person name="Yin W.B."/>
            <person name="Stadler M."/>
            <person name="Zhang X."/>
            <person name="Liu X."/>
        </authorList>
    </citation>
    <scope>NUCLEOTIDE SEQUENCE [LARGE SCALE GENOMIC DNA]</scope>
    <source>
        <strain evidence="9">W106-1 / CGMCC3.15140</strain>
    </source>
</reference>
<proteinExistence type="inferred from homology"/>
<dbReference type="GO" id="GO:0016491">
    <property type="term" value="F:oxidoreductase activity"/>
    <property type="evidence" value="ECO:0007669"/>
    <property type="project" value="UniProtKB-KW"/>
</dbReference>
<keyword evidence="4" id="KW-0274">FAD</keyword>
<evidence type="ECO:0000313" key="8">
    <source>
        <dbReference type="EMBL" id="ETS86117.1"/>
    </source>
</evidence>
<dbReference type="GeneID" id="19269155"/>
<dbReference type="PANTHER" id="PTHR46720">
    <property type="entry name" value="HYDROXYLASE, PUTATIVE (AFU_ORTHOLOGUE AFUA_3G01460)-RELATED"/>
    <property type="match status" value="1"/>
</dbReference>
<dbReference type="InterPro" id="IPR051104">
    <property type="entry name" value="FAD_monoxygenase"/>
</dbReference>
<dbReference type="InterPro" id="IPR036188">
    <property type="entry name" value="FAD/NAD-bd_sf"/>
</dbReference>
<dbReference type="KEGG" id="pfy:PFICI_04142"/>
<dbReference type="STRING" id="1229662.W3XKX2"/>
<evidence type="ECO:0000256" key="5">
    <source>
        <dbReference type="ARBA" id="ARBA00023002"/>
    </source>
</evidence>